<evidence type="ECO:0000313" key="2">
    <source>
        <dbReference type="Proteomes" id="UP000198251"/>
    </source>
</evidence>
<dbReference type="AlphaFoldDB" id="A0A1C5GE45"/>
<dbReference type="Proteomes" id="UP000198251">
    <property type="component" value="Chromosome I"/>
</dbReference>
<protein>
    <submittedName>
        <fullName evidence="1">Uncharacterized protein</fullName>
    </submittedName>
</protein>
<sequence>MAGLVLRVPLLCGGGAVARRFAADGMMRIYHPSKTDTGGPVKVVLGDDWRGVRPFG</sequence>
<dbReference type="RefSeq" id="WP_157747191.1">
    <property type="nucleotide sequence ID" value="NZ_LT607733.1"/>
</dbReference>
<evidence type="ECO:0000313" key="1">
    <source>
        <dbReference type="EMBL" id="SCG17832.1"/>
    </source>
</evidence>
<gene>
    <name evidence="1" type="ORF">GA0070610_4154</name>
</gene>
<accession>A0A1C5GE45</accession>
<dbReference type="GeneID" id="95805837"/>
<dbReference type="EMBL" id="LT607733">
    <property type="protein sequence ID" value="SCG17832.1"/>
    <property type="molecule type" value="Genomic_DNA"/>
</dbReference>
<reference evidence="1 2" key="1">
    <citation type="submission" date="2016-06" db="EMBL/GenBank/DDBJ databases">
        <authorList>
            <person name="Kjaerup R.B."/>
            <person name="Dalgaard T.S."/>
            <person name="Juul-Madsen H.R."/>
        </authorList>
    </citation>
    <scope>NUCLEOTIDE SEQUENCE [LARGE SCALE GENOMIC DNA]</scope>
    <source>
        <strain evidence="1 2">DSM 43913</strain>
    </source>
</reference>
<organism evidence="1 2">
    <name type="scientific">Micromonospora echinofusca</name>
    <dbReference type="NCBI Taxonomy" id="47858"/>
    <lineage>
        <taxon>Bacteria</taxon>
        <taxon>Bacillati</taxon>
        <taxon>Actinomycetota</taxon>
        <taxon>Actinomycetes</taxon>
        <taxon>Micromonosporales</taxon>
        <taxon>Micromonosporaceae</taxon>
        <taxon>Micromonospora</taxon>
    </lineage>
</organism>
<keyword evidence="2" id="KW-1185">Reference proteome</keyword>
<name>A0A1C5GE45_MICEH</name>
<proteinExistence type="predicted"/>